<feature type="chain" id="PRO_5045123686" evidence="1">
    <location>
        <begin position="18"/>
        <end position="93"/>
    </location>
</feature>
<protein>
    <submittedName>
        <fullName evidence="2">Uncharacterized protein</fullName>
    </submittedName>
</protein>
<keyword evidence="3" id="KW-1185">Reference proteome</keyword>
<evidence type="ECO:0000313" key="2">
    <source>
        <dbReference type="EMBL" id="KAK9765789.1"/>
    </source>
</evidence>
<feature type="signal peptide" evidence="1">
    <location>
        <begin position="1"/>
        <end position="17"/>
    </location>
</feature>
<comment type="caution">
    <text evidence="2">The sequence shown here is derived from an EMBL/GenBank/DDBJ whole genome shotgun (WGS) entry which is preliminary data.</text>
</comment>
<organism evidence="2 3">
    <name type="scientific">Basidiobolus ranarum</name>
    <dbReference type="NCBI Taxonomy" id="34480"/>
    <lineage>
        <taxon>Eukaryota</taxon>
        <taxon>Fungi</taxon>
        <taxon>Fungi incertae sedis</taxon>
        <taxon>Zoopagomycota</taxon>
        <taxon>Entomophthoromycotina</taxon>
        <taxon>Basidiobolomycetes</taxon>
        <taxon>Basidiobolales</taxon>
        <taxon>Basidiobolaceae</taxon>
        <taxon>Basidiobolus</taxon>
    </lineage>
</organism>
<evidence type="ECO:0000313" key="3">
    <source>
        <dbReference type="Proteomes" id="UP001479436"/>
    </source>
</evidence>
<accession>A0ABR2WWE5</accession>
<dbReference type="Proteomes" id="UP001479436">
    <property type="component" value="Unassembled WGS sequence"/>
</dbReference>
<proteinExistence type="predicted"/>
<gene>
    <name evidence="2" type="ORF">K7432_005605</name>
</gene>
<reference evidence="2 3" key="1">
    <citation type="submission" date="2023-04" db="EMBL/GenBank/DDBJ databases">
        <title>Genome of Basidiobolus ranarum AG-B5.</title>
        <authorList>
            <person name="Stajich J.E."/>
            <person name="Carter-House D."/>
            <person name="Gryganskyi A."/>
        </authorList>
    </citation>
    <scope>NUCLEOTIDE SEQUENCE [LARGE SCALE GENOMIC DNA]</scope>
    <source>
        <strain evidence="2 3">AG-B5</strain>
    </source>
</reference>
<name>A0ABR2WWE5_9FUNG</name>
<dbReference type="EMBL" id="JASJQH010000225">
    <property type="protein sequence ID" value="KAK9765789.1"/>
    <property type="molecule type" value="Genomic_DNA"/>
</dbReference>
<sequence length="93" mass="10395">MFVSIILSLSLVTIADPFPVNDHASDITPRVPHPAVGTLASWRQKMGNAVDYKPGDEYEESEFEGYADSYAYLLPEAQYSYDADEDEDIEDDS</sequence>
<keyword evidence="1" id="KW-0732">Signal</keyword>
<evidence type="ECO:0000256" key="1">
    <source>
        <dbReference type="SAM" id="SignalP"/>
    </source>
</evidence>